<keyword evidence="5" id="KW-0472">Membrane</keyword>
<dbReference type="OrthoDB" id="5291101at2"/>
<keyword evidence="2" id="KW-1003">Cell membrane</keyword>
<dbReference type="InterPro" id="IPR001173">
    <property type="entry name" value="Glyco_trans_2-like"/>
</dbReference>
<accession>A0A1I1U5Z5</accession>
<dbReference type="STRING" id="1123397.SAMN05660831_02039"/>
<sequence>MRLSVVIPARNEAAALPALLADLAPLRAAGGEVIVVDGGSVDGTPDLARTGADRVLTADGGRAGQMAAGVAAASGELLWFLHADTRLPAGAEAALRSAVAAGRRWGRFDVRLSGRRPIFRVIAALMNRRSCLTGIATGDQGIFVTRAALTAVGGWPALPLMEDVELSRRLRRRAGWPACLRPALTTASRRWEEGGVARTILLMWGLRLAFFLGVPARRLAAWYR</sequence>
<dbReference type="SUPFAM" id="SSF53448">
    <property type="entry name" value="Nucleotide-diphospho-sugar transferases"/>
    <property type="match status" value="1"/>
</dbReference>
<dbReference type="EMBL" id="FOMJ01000007">
    <property type="protein sequence ID" value="SFD66104.1"/>
    <property type="molecule type" value="Genomic_DNA"/>
</dbReference>
<keyword evidence="4 7" id="KW-0808">Transferase</keyword>
<protein>
    <submittedName>
        <fullName evidence="7">Transferase 2, rSAM/selenodomain-associated</fullName>
    </submittedName>
</protein>
<evidence type="ECO:0000256" key="5">
    <source>
        <dbReference type="ARBA" id="ARBA00023136"/>
    </source>
</evidence>
<reference evidence="7 8" key="1">
    <citation type="submission" date="2016-10" db="EMBL/GenBank/DDBJ databases">
        <authorList>
            <person name="de Groot N.N."/>
        </authorList>
    </citation>
    <scope>NUCLEOTIDE SEQUENCE [LARGE SCALE GENOMIC DNA]</scope>
    <source>
        <strain evidence="7 8">HL3</strain>
    </source>
</reference>
<dbReference type="GO" id="GO:0005886">
    <property type="term" value="C:plasma membrane"/>
    <property type="evidence" value="ECO:0007669"/>
    <property type="project" value="UniProtKB-SubCell"/>
</dbReference>
<evidence type="ECO:0000256" key="1">
    <source>
        <dbReference type="ARBA" id="ARBA00004236"/>
    </source>
</evidence>
<dbReference type="RefSeq" id="WP_093428677.1">
    <property type="nucleotide sequence ID" value="NZ_FOMJ01000007.1"/>
</dbReference>
<dbReference type="PANTHER" id="PTHR43646">
    <property type="entry name" value="GLYCOSYLTRANSFERASE"/>
    <property type="match status" value="1"/>
</dbReference>
<dbReference type="Pfam" id="PF00535">
    <property type="entry name" value="Glycos_transf_2"/>
    <property type="match status" value="1"/>
</dbReference>
<evidence type="ECO:0000256" key="4">
    <source>
        <dbReference type="ARBA" id="ARBA00022679"/>
    </source>
</evidence>
<dbReference type="PANTHER" id="PTHR43646:SF2">
    <property type="entry name" value="GLYCOSYLTRANSFERASE 2-LIKE DOMAIN-CONTAINING PROTEIN"/>
    <property type="match status" value="1"/>
</dbReference>
<dbReference type="NCBIfam" id="TIGR04283">
    <property type="entry name" value="glyco_like_mftF"/>
    <property type="match status" value="1"/>
</dbReference>
<dbReference type="Proteomes" id="UP000198611">
    <property type="component" value="Unassembled WGS sequence"/>
</dbReference>
<dbReference type="GO" id="GO:0016757">
    <property type="term" value="F:glycosyltransferase activity"/>
    <property type="evidence" value="ECO:0007669"/>
    <property type="project" value="UniProtKB-KW"/>
</dbReference>
<evidence type="ECO:0000313" key="7">
    <source>
        <dbReference type="EMBL" id="SFD66104.1"/>
    </source>
</evidence>
<keyword evidence="8" id="KW-1185">Reference proteome</keyword>
<dbReference type="InterPro" id="IPR029044">
    <property type="entry name" value="Nucleotide-diphossugar_trans"/>
</dbReference>
<evidence type="ECO:0000313" key="8">
    <source>
        <dbReference type="Proteomes" id="UP000198611"/>
    </source>
</evidence>
<proteinExistence type="predicted"/>
<evidence type="ECO:0000256" key="2">
    <source>
        <dbReference type="ARBA" id="ARBA00022475"/>
    </source>
</evidence>
<evidence type="ECO:0000256" key="3">
    <source>
        <dbReference type="ARBA" id="ARBA00022676"/>
    </source>
</evidence>
<name>A0A1I1U5Z5_9GAMM</name>
<evidence type="ECO:0000259" key="6">
    <source>
        <dbReference type="Pfam" id="PF00535"/>
    </source>
</evidence>
<organism evidence="7 8">
    <name type="scientific">Thiohalospira halophila DSM 15071</name>
    <dbReference type="NCBI Taxonomy" id="1123397"/>
    <lineage>
        <taxon>Bacteria</taxon>
        <taxon>Pseudomonadati</taxon>
        <taxon>Pseudomonadota</taxon>
        <taxon>Gammaproteobacteria</taxon>
        <taxon>Thiohalospirales</taxon>
        <taxon>Thiohalospiraceae</taxon>
        <taxon>Thiohalospira</taxon>
    </lineage>
</organism>
<dbReference type="InterPro" id="IPR026461">
    <property type="entry name" value="Trfase_2_rSAM/seldom_assoc"/>
</dbReference>
<keyword evidence="3" id="KW-0328">Glycosyltransferase</keyword>
<dbReference type="Gene3D" id="3.90.550.10">
    <property type="entry name" value="Spore Coat Polysaccharide Biosynthesis Protein SpsA, Chain A"/>
    <property type="match status" value="1"/>
</dbReference>
<comment type="subcellular location">
    <subcellularLocation>
        <location evidence="1">Cell membrane</location>
    </subcellularLocation>
</comment>
<feature type="domain" description="Glycosyltransferase 2-like" evidence="6">
    <location>
        <begin position="4"/>
        <end position="90"/>
    </location>
</feature>
<gene>
    <name evidence="7" type="ORF">SAMN05660831_02039</name>
</gene>
<dbReference type="CDD" id="cd02522">
    <property type="entry name" value="GT_2_like_a"/>
    <property type="match status" value="1"/>
</dbReference>
<dbReference type="AlphaFoldDB" id="A0A1I1U5Z5"/>